<evidence type="ECO:0008006" key="13">
    <source>
        <dbReference type="Google" id="ProtNLM"/>
    </source>
</evidence>
<dbReference type="InterPro" id="IPR039728">
    <property type="entry name" value="GLG1"/>
</dbReference>
<dbReference type="InterPro" id="IPR001893">
    <property type="entry name" value="Cys-rich_GLG1_repeat"/>
</dbReference>
<dbReference type="PROSITE" id="PS51289">
    <property type="entry name" value="GLG1_C_RICH"/>
    <property type="match status" value="8"/>
</dbReference>
<dbReference type="GO" id="GO:0000139">
    <property type="term" value="C:Golgi membrane"/>
    <property type="evidence" value="ECO:0007669"/>
    <property type="project" value="InterPro"/>
</dbReference>
<dbReference type="PANTHER" id="PTHR11884:SF1">
    <property type="entry name" value="GOLGI APPARATUS PROTEIN 1"/>
    <property type="match status" value="1"/>
</dbReference>
<evidence type="ECO:0000256" key="7">
    <source>
        <dbReference type="ARBA" id="ARBA00023180"/>
    </source>
</evidence>
<dbReference type="STRING" id="37653.A0A0L8G6F2"/>
<feature type="repeat" description="Cys-rich GLG1" evidence="8">
    <location>
        <begin position="771"/>
        <end position="831"/>
    </location>
</feature>
<proteinExistence type="predicted"/>
<feature type="chain" id="PRO_5005582798" description="Golgi apparatus protein 1" evidence="11">
    <location>
        <begin position="27"/>
        <end position="1164"/>
    </location>
</feature>
<keyword evidence="7" id="KW-0325">Glycoprotein</keyword>
<organism evidence="12">
    <name type="scientific">Octopus bimaculoides</name>
    <name type="common">California two-spotted octopus</name>
    <dbReference type="NCBI Taxonomy" id="37653"/>
    <lineage>
        <taxon>Eukaryota</taxon>
        <taxon>Metazoa</taxon>
        <taxon>Spiralia</taxon>
        <taxon>Lophotrochozoa</taxon>
        <taxon>Mollusca</taxon>
        <taxon>Cephalopoda</taxon>
        <taxon>Coleoidea</taxon>
        <taxon>Octopodiformes</taxon>
        <taxon>Octopoda</taxon>
        <taxon>Incirrata</taxon>
        <taxon>Octopodidae</taxon>
        <taxon>Octopus</taxon>
    </lineage>
</organism>
<feature type="transmembrane region" description="Helical" evidence="10">
    <location>
        <begin position="1130"/>
        <end position="1154"/>
    </location>
</feature>
<evidence type="ECO:0000313" key="12">
    <source>
        <dbReference type="EMBL" id="KOF72419.1"/>
    </source>
</evidence>
<feature type="repeat" description="Cys-rich GLG1" evidence="8">
    <location>
        <begin position="254"/>
        <end position="314"/>
    </location>
</feature>
<dbReference type="Pfam" id="PF00839">
    <property type="entry name" value="Cys_rich_FGFR"/>
    <property type="match status" value="15"/>
</dbReference>
<evidence type="ECO:0000256" key="8">
    <source>
        <dbReference type="PROSITE-ProRule" id="PRU00622"/>
    </source>
</evidence>
<dbReference type="InterPro" id="IPR017873">
    <property type="entry name" value="Cys-rich_GLG1_repeat_euk"/>
</dbReference>
<evidence type="ECO:0000256" key="3">
    <source>
        <dbReference type="ARBA" id="ARBA00022729"/>
    </source>
</evidence>
<name>A0A0L8G6F2_OCTBM</name>
<keyword evidence="4" id="KW-0677">Repeat</keyword>
<protein>
    <recommendedName>
        <fullName evidence="13">Golgi apparatus protein 1</fullName>
    </recommendedName>
</protein>
<keyword evidence="5 10" id="KW-1133">Transmembrane helix</keyword>
<feature type="signal peptide" evidence="11">
    <location>
        <begin position="1"/>
        <end position="26"/>
    </location>
</feature>
<feature type="repeat" description="Cys-rich GLG1" evidence="8">
    <location>
        <begin position="126"/>
        <end position="188"/>
    </location>
</feature>
<evidence type="ECO:0000256" key="2">
    <source>
        <dbReference type="ARBA" id="ARBA00022692"/>
    </source>
</evidence>
<dbReference type="GO" id="GO:0017134">
    <property type="term" value="F:fibroblast growth factor binding"/>
    <property type="evidence" value="ECO:0007669"/>
    <property type="project" value="TreeGrafter"/>
</dbReference>
<feature type="repeat" description="Cys-rich GLG1" evidence="8">
    <location>
        <begin position="381"/>
        <end position="441"/>
    </location>
</feature>
<feature type="repeat" description="Cys-rich GLG1" evidence="8">
    <location>
        <begin position="642"/>
        <end position="705"/>
    </location>
</feature>
<evidence type="ECO:0000256" key="6">
    <source>
        <dbReference type="ARBA" id="ARBA00023136"/>
    </source>
</evidence>
<keyword evidence="3 11" id="KW-0732">Signal</keyword>
<evidence type="ECO:0000256" key="4">
    <source>
        <dbReference type="ARBA" id="ARBA00022737"/>
    </source>
</evidence>
<feature type="coiled-coil region" evidence="9">
    <location>
        <begin position="633"/>
        <end position="660"/>
    </location>
</feature>
<reference evidence="12" key="1">
    <citation type="submission" date="2015-07" db="EMBL/GenBank/DDBJ databases">
        <title>MeaNS - Measles Nucleotide Surveillance Program.</title>
        <authorList>
            <person name="Tran T."/>
            <person name="Druce J."/>
        </authorList>
    </citation>
    <scope>NUCLEOTIDE SEQUENCE</scope>
    <source>
        <strain evidence="12">UCB-OBI-ISO-001</strain>
        <tissue evidence="12">Gonad</tissue>
    </source>
</reference>
<dbReference type="EMBL" id="KQ423675">
    <property type="protein sequence ID" value="KOF72419.1"/>
    <property type="molecule type" value="Genomic_DNA"/>
</dbReference>
<comment type="subcellular location">
    <subcellularLocation>
        <location evidence="1">Membrane</location>
        <topology evidence="1">Single-pass type I membrane protein</topology>
    </subcellularLocation>
</comment>
<dbReference type="OrthoDB" id="2015434at2759"/>
<feature type="repeat" description="Cys-rich GLG1" evidence="8">
    <location>
        <begin position="1027"/>
        <end position="1087"/>
    </location>
</feature>
<keyword evidence="2 10" id="KW-0812">Transmembrane</keyword>
<evidence type="ECO:0000256" key="9">
    <source>
        <dbReference type="SAM" id="Coils"/>
    </source>
</evidence>
<evidence type="ECO:0000256" key="11">
    <source>
        <dbReference type="SAM" id="SignalP"/>
    </source>
</evidence>
<dbReference type="KEGG" id="obi:106878935"/>
<gene>
    <name evidence="12" type="ORF">OCBIM_22039485mg</name>
</gene>
<feature type="repeat" description="Cys-rich GLG1" evidence="8">
    <location>
        <begin position="887"/>
        <end position="954"/>
    </location>
</feature>
<keyword evidence="6 10" id="KW-0472">Membrane</keyword>
<dbReference type="OMA" id="MMECLIE"/>
<dbReference type="PANTHER" id="PTHR11884">
    <property type="entry name" value="SELECTIN LIGAND RELATED"/>
    <property type="match status" value="1"/>
</dbReference>
<feature type="repeat" description="Cys-rich GLG1" evidence="8">
    <location>
        <begin position="451"/>
        <end position="513"/>
    </location>
</feature>
<dbReference type="AlphaFoldDB" id="A0A0L8G6F2"/>
<evidence type="ECO:0000256" key="1">
    <source>
        <dbReference type="ARBA" id="ARBA00004479"/>
    </source>
</evidence>
<sequence length="1164" mass="135475">MAVSVRVHSHVILLLLFMVTIHSNYAFGRKEYDVDNHRVIKRSHFDDSVKKYKIISTVENLRAHKERNKLILNQHEVRSARKRPPLKIFESRECKTEVSLYCSKNTYDNNIEILECLQNDLKVGEELSKECQHLLWTYKRNLTKDDRFESAGKEVCRKELEMAADCQNFRRGSGHLIPCLLEHIDNITDSSCKQFLLKMGSIIFSDYRLVSNFVDNCQRDIDKLKCGRVQLEEEDDSPHLQGKTIECLKEKIRTLSESCHRQIQRVTELQADDYHLDRPLFYACRLDRERFCDKVAAGNGRIFDCLMKHKFENDMSDKCRQKLVLRQQLIAEDIKIEKGFFAACHNDIEQYSCLKDSKGSAVVQRASVMLCLENNMKKGMPISSECTAEVDDMRKAIMEDFQITPEIVINCDVEIRQYCSGGSNKEGKTLHCLMELSRPVHFKGTLKLKKHISQECETQLTNLLHEADVGQDFRIDRALQKACQPVVDVACRSIQPGDARIMSCLMEKLGTDKMTDECEERLIEIQYFISRDFRLDEQVYNHCHKDAVSLCHADKEWYNPRGPNNSPLILPCLYNFMKRDSELQQVSRACKHEIKRVMRQRAHSVNLMPSIQNACLQNLGQYCSFETDKGQEVRCLQDNYEKLSDECQEAVRTFTEDEDENIELDAILIRACTPMIKKFCEDQLDNDVDPSEVMDCLIEHKHHQDMNRKCGAGVEHHQLILLKDYRFSFKFKESCKRSVAAHCKNKKTKPDVIACLSEHVRNDTLLDEKHRIEKDCRHQLRVELLQRSESLNLDPELKKACELDRKKFCAHKSPGNAQIIECLKEHQPRLSNNCHKVIFKREKADSVDNSIDYTLKVVCKKMIKHYCNNYKSVEILYCLKQHKNDEDFDPNCRQIVIQRQKLQNTDYRLNPQLQQSCKMDINKFCHQIIINTKKDQDLEGKVINCLKKQFVHQMLSKNCEYEIQEIIKEAALDYQQDPILAKACHEEITQYCFEDANKRDNEPYEVEDNGKGRISECLKDKLKEGSIKNKMCVKEIARIIYEGSSDIHVDPVLHTACRRDIQIFCQKVQQGMGQQMSCLLSALESKLQLSHQCSERLQQRKEMWEYAAHVAPPESFKDIVVEMHSSPAKYYFLGVIITLIGFIFIAGLTCGRVTKRQRAELKNK</sequence>
<accession>A0A0L8G6F2</accession>
<evidence type="ECO:0000256" key="5">
    <source>
        <dbReference type="ARBA" id="ARBA00022989"/>
    </source>
</evidence>
<keyword evidence="9" id="KW-0175">Coiled coil</keyword>
<evidence type="ECO:0000256" key="10">
    <source>
        <dbReference type="SAM" id="Phobius"/>
    </source>
</evidence>